<dbReference type="AlphaFoldDB" id="A0A3B0T7F8"/>
<dbReference type="GO" id="GO:0016787">
    <property type="term" value="F:hydrolase activity"/>
    <property type="evidence" value="ECO:0007669"/>
    <property type="project" value="UniProtKB-KW"/>
</dbReference>
<feature type="domain" description="Sialate O-acetylesterase" evidence="2">
    <location>
        <begin position="23"/>
        <end position="250"/>
    </location>
</feature>
<dbReference type="InterPro" id="IPR052940">
    <property type="entry name" value="Carb_Esterase_6"/>
</dbReference>
<sequence>MIKKRCLIFILVFSISCNKEREKHVYLLIGQSNMAGRGAIETIDITPHKNVFMFTRNKQWVLAKEPMHFARPERIGVGPGFAFGRKMAKNYPNADIYLIPCAVGATSIQKWERGAYHKTTQIYPYDSAMSVTKEALKVGELKGILWHQGESDSKPKRSAKYEERLKELMQRIRTELNADSVPIVVGELGRFHAKRRPYADSINEIINRVPQFIPFTAVVSSETLTDRNDSTHFDSKSYRKLGKRYANKMIELQKKRSDFFYRH</sequence>
<evidence type="ECO:0000313" key="3">
    <source>
        <dbReference type="EMBL" id="VAW10372.1"/>
    </source>
</evidence>
<dbReference type="EMBL" id="UOEL01000019">
    <property type="protein sequence ID" value="VAW10372.1"/>
    <property type="molecule type" value="Genomic_DNA"/>
</dbReference>
<protein>
    <submittedName>
        <fullName evidence="3">Probable acetyl xylan esterase AxeA</fullName>
    </submittedName>
</protein>
<accession>A0A3B0T7F8</accession>
<dbReference type="InterPro" id="IPR005181">
    <property type="entry name" value="SASA"/>
</dbReference>
<dbReference type="PROSITE" id="PS51257">
    <property type="entry name" value="PROKAR_LIPOPROTEIN"/>
    <property type="match status" value="1"/>
</dbReference>
<dbReference type="SUPFAM" id="SSF52266">
    <property type="entry name" value="SGNH hydrolase"/>
    <property type="match status" value="1"/>
</dbReference>
<dbReference type="InterPro" id="IPR036514">
    <property type="entry name" value="SGNH_hydro_sf"/>
</dbReference>
<proteinExistence type="predicted"/>
<gene>
    <name evidence="3" type="ORF">MNBD_BACTEROID03-1053</name>
</gene>
<reference evidence="3" key="1">
    <citation type="submission" date="2018-06" db="EMBL/GenBank/DDBJ databases">
        <authorList>
            <person name="Zhirakovskaya E."/>
        </authorList>
    </citation>
    <scope>NUCLEOTIDE SEQUENCE</scope>
</reference>
<keyword evidence="1" id="KW-0378">Hydrolase</keyword>
<evidence type="ECO:0000256" key="1">
    <source>
        <dbReference type="ARBA" id="ARBA00022801"/>
    </source>
</evidence>
<evidence type="ECO:0000259" key="2">
    <source>
        <dbReference type="Pfam" id="PF03629"/>
    </source>
</evidence>
<dbReference type="PANTHER" id="PTHR31988">
    <property type="entry name" value="ESTERASE, PUTATIVE (DUF303)-RELATED"/>
    <property type="match status" value="1"/>
</dbReference>
<organism evidence="3">
    <name type="scientific">hydrothermal vent metagenome</name>
    <dbReference type="NCBI Taxonomy" id="652676"/>
    <lineage>
        <taxon>unclassified sequences</taxon>
        <taxon>metagenomes</taxon>
        <taxon>ecological metagenomes</taxon>
    </lineage>
</organism>
<dbReference type="PANTHER" id="PTHR31988:SF19">
    <property type="entry name" value="9-O-ACETYL-N-ACETYLNEURAMINIC ACID DEACETYLASE-RELATED"/>
    <property type="match status" value="1"/>
</dbReference>
<dbReference type="Pfam" id="PF03629">
    <property type="entry name" value="SASA"/>
    <property type="match status" value="1"/>
</dbReference>
<name>A0A3B0T7F8_9ZZZZ</name>
<dbReference type="Gene3D" id="3.40.50.1110">
    <property type="entry name" value="SGNH hydrolase"/>
    <property type="match status" value="1"/>
</dbReference>